<evidence type="ECO:0000313" key="2">
    <source>
        <dbReference type="EMBL" id="MBB5702159.1"/>
    </source>
</evidence>
<feature type="transmembrane region" description="Helical" evidence="1">
    <location>
        <begin position="212"/>
        <end position="230"/>
    </location>
</feature>
<dbReference type="RefSeq" id="WP_183651459.1">
    <property type="nucleotide sequence ID" value="NZ_JACIJG010000006.1"/>
</dbReference>
<proteinExistence type="predicted"/>
<protein>
    <submittedName>
        <fullName evidence="2">Muramidase (Phage lysozyme)</fullName>
    </submittedName>
</protein>
<evidence type="ECO:0000313" key="3">
    <source>
        <dbReference type="Proteomes" id="UP000555546"/>
    </source>
</evidence>
<evidence type="ECO:0000256" key="1">
    <source>
        <dbReference type="SAM" id="Phobius"/>
    </source>
</evidence>
<reference evidence="2 3" key="1">
    <citation type="submission" date="2020-08" db="EMBL/GenBank/DDBJ databases">
        <title>Genomic Encyclopedia of Type Strains, Phase IV (KMG-IV): sequencing the most valuable type-strain genomes for metagenomic binning, comparative biology and taxonomic classification.</title>
        <authorList>
            <person name="Goeker M."/>
        </authorList>
    </citation>
    <scope>NUCLEOTIDE SEQUENCE [LARGE SCALE GENOMIC DNA]</scope>
    <source>
        <strain evidence="2 3">DSM 26944</strain>
    </source>
</reference>
<keyword evidence="3" id="KW-1185">Reference proteome</keyword>
<dbReference type="EMBL" id="JACIJG010000006">
    <property type="protein sequence ID" value="MBB5702159.1"/>
    <property type="molecule type" value="Genomic_DNA"/>
</dbReference>
<dbReference type="Gene3D" id="1.10.530.10">
    <property type="match status" value="1"/>
</dbReference>
<dbReference type="SUPFAM" id="SSF53955">
    <property type="entry name" value="Lysozyme-like"/>
    <property type="match status" value="1"/>
</dbReference>
<name>A0A7W9AX03_9HYPH</name>
<dbReference type="InterPro" id="IPR023346">
    <property type="entry name" value="Lysozyme-like_dom_sf"/>
</dbReference>
<sequence length="272" mass="29657">MDKTVPAGAALLLDFIGGIEAPRGYDVIYGNNQDKLPKPITKMTLGELVDAQASFTKRFKSSASGRYQFMRATLQDLSRELGLRGSQIFDADLQDRLGFHLLKRRGYEDFISGKISRTEFGRRLAQEWASLPVLAATKGTHRNLKRGESYYAGDALNKALVTPAKVEAVLNKVKTVGAVLPVVVAPEVVTIEKPVVADPGELEQHPAKSKTVWTWGLAALGAVVTAAGDFLGGLDWRVQLFISAAIVAFAVYGIKRRNDLFKAVRDLKSEIG</sequence>
<organism evidence="2 3">
    <name type="scientific">Brucella daejeonensis</name>
    <dbReference type="NCBI Taxonomy" id="659015"/>
    <lineage>
        <taxon>Bacteria</taxon>
        <taxon>Pseudomonadati</taxon>
        <taxon>Pseudomonadota</taxon>
        <taxon>Alphaproteobacteria</taxon>
        <taxon>Hyphomicrobiales</taxon>
        <taxon>Brucellaceae</taxon>
        <taxon>Brucella/Ochrobactrum group</taxon>
        <taxon>Brucella</taxon>
    </lineage>
</organism>
<keyword evidence="1" id="KW-1133">Transmembrane helix</keyword>
<dbReference type="AlphaFoldDB" id="A0A7W9AX03"/>
<gene>
    <name evidence="2" type="ORF">FHS76_002034</name>
</gene>
<keyword evidence="1" id="KW-0812">Transmembrane</keyword>
<dbReference type="Proteomes" id="UP000555546">
    <property type="component" value="Unassembled WGS sequence"/>
</dbReference>
<feature type="transmembrane region" description="Helical" evidence="1">
    <location>
        <begin position="236"/>
        <end position="254"/>
    </location>
</feature>
<keyword evidence="1" id="KW-0472">Membrane</keyword>
<comment type="caution">
    <text evidence="2">The sequence shown here is derived from an EMBL/GenBank/DDBJ whole genome shotgun (WGS) entry which is preliminary data.</text>
</comment>
<accession>A0A7W9AX03</accession>